<gene>
    <name evidence="2" type="ORF">DFH07DRAFT_1058872</name>
</gene>
<proteinExistence type="predicted"/>
<feature type="region of interest" description="Disordered" evidence="1">
    <location>
        <begin position="126"/>
        <end position="149"/>
    </location>
</feature>
<name>A0AAD7JIA6_9AGAR</name>
<feature type="compositionally biased region" description="Basic and acidic residues" evidence="1">
    <location>
        <begin position="494"/>
        <end position="522"/>
    </location>
</feature>
<evidence type="ECO:0000313" key="2">
    <source>
        <dbReference type="EMBL" id="KAJ7765426.1"/>
    </source>
</evidence>
<dbReference type="Proteomes" id="UP001215280">
    <property type="component" value="Unassembled WGS sequence"/>
</dbReference>
<dbReference type="AlphaFoldDB" id="A0AAD7JIA6"/>
<evidence type="ECO:0000313" key="3">
    <source>
        <dbReference type="Proteomes" id="UP001215280"/>
    </source>
</evidence>
<sequence length="608" mass="65143">MAFTGRLKRFFSIGKKNKNTSTKKREREQGAHSVSTPALSPIAEYAPDESGELAANQLLRSSSARYAVVREFDYNSLPPLPHPINHVLQTPASSTVSLASATTSLSSVASRGTYTVTIHRRTHHAHTEFPNANRSGDSEPPAQLLPGLRSDPSVASLLDLYDEHGRLPARAFSNSPPKGKEKSGGEGRAQVARNGSTLRQLLGGSVNSRSDAGTGEGDISWAERFLGETASPSSSTSSLGLPTPDTDSHLHDSPLPLDGDQSFGTHHDISASINSGPGISSLQVELSDGPETPPRAPSPVAQGRSPYGVQGLQTPQRASQVFGFLTNKRRPRAEAEADERSLPELPSVFSSPSDASGSSESADSPPPQRNRSRSHFSSDSSAEGIAPLPVTPTEDAFGGGETREEGKANEVQVLMAHGPTRVIVTAPTPSFHQDNTAAPARAPRGPRALHQRREPPTRDAFTALPPRRVSRRASSLESAGAGRVESAPAVGRHATADRMAERPGSRRDEAPASSSKSKEKTPARAGSKRRSILAVFEKENKHLSARAELPRTPIRTGTISRPYQMRPPVSPASSLELSAAGRELMVDLRQQRRGAREREQERRGRSYF</sequence>
<evidence type="ECO:0000256" key="1">
    <source>
        <dbReference type="SAM" id="MobiDB-lite"/>
    </source>
</evidence>
<feature type="region of interest" description="Disordered" evidence="1">
    <location>
        <begin position="229"/>
        <end position="573"/>
    </location>
</feature>
<feature type="compositionally biased region" description="Low complexity" evidence="1">
    <location>
        <begin position="229"/>
        <end position="244"/>
    </location>
</feature>
<feature type="compositionally biased region" description="Low complexity" evidence="1">
    <location>
        <begin position="437"/>
        <end position="448"/>
    </location>
</feature>
<feature type="region of interest" description="Disordered" evidence="1">
    <location>
        <begin position="14"/>
        <end position="42"/>
    </location>
</feature>
<feature type="compositionally biased region" description="Polar residues" evidence="1">
    <location>
        <begin position="271"/>
        <end position="284"/>
    </location>
</feature>
<protein>
    <submittedName>
        <fullName evidence="2">Uncharacterized protein</fullName>
    </submittedName>
</protein>
<feature type="compositionally biased region" description="Basic and acidic residues" evidence="1">
    <location>
        <begin position="332"/>
        <end position="342"/>
    </location>
</feature>
<keyword evidence="3" id="KW-1185">Reference proteome</keyword>
<feature type="compositionally biased region" description="Polar residues" evidence="1">
    <location>
        <begin position="193"/>
        <end position="211"/>
    </location>
</feature>
<feature type="compositionally biased region" description="Low complexity" evidence="1">
    <location>
        <begin position="346"/>
        <end position="363"/>
    </location>
</feature>
<comment type="caution">
    <text evidence="2">The sequence shown here is derived from an EMBL/GenBank/DDBJ whole genome shotgun (WGS) entry which is preliminary data.</text>
</comment>
<accession>A0AAD7JIA6</accession>
<feature type="region of interest" description="Disordered" evidence="1">
    <location>
        <begin position="168"/>
        <end position="217"/>
    </location>
</feature>
<feature type="compositionally biased region" description="Polar residues" evidence="1">
    <location>
        <begin position="427"/>
        <end position="436"/>
    </location>
</feature>
<organism evidence="2 3">
    <name type="scientific">Mycena maculata</name>
    <dbReference type="NCBI Taxonomy" id="230809"/>
    <lineage>
        <taxon>Eukaryota</taxon>
        <taxon>Fungi</taxon>
        <taxon>Dikarya</taxon>
        <taxon>Basidiomycota</taxon>
        <taxon>Agaricomycotina</taxon>
        <taxon>Agaricomycetes</taxon>
        <taxon>Agaricomycetidae</taxon>
        <taxon>Agaricales</taxon>
        <taxon>Marasmiineae</taxon>
        <taxon>Mycenaceae</taxon>
        <taxon>Mycena</taxon>
    </lineage>
</organism>
<reference evidence="2" key="1">
    <citation type="submission" date="2023-03" db="EMBL/GenBank/DDBJ databases">
        <title>Massive genome expansion in bonnet fungi (Mycena s.s.) driven by repeated elements and novel gene families across ecological guilds.</title>
        <authorList>
            <consortium name="Lawrence Berkeley National Laboratory"/>
            <person name="Harder C.B."/>
            <person name="Miyauchi S."/>
            <person name="Viragh M."/>
            <person name="Kuo A."/>
            <person name="Thoen E."/>
            <person name="Andreopoulos B."/>
            <person name="Lu D."/>
            <person name="Skrede I."/>
            <person name="Drula E."/>
            <person name="Henrissat B."/>
            <person name="Morin E."/>
            <person name="Kohler A."/>
            <person name="Barry K."/>
            <person name="LaButti K."/>
            <person name="Morin E."/>
            <person name="Salamov A."/>
            <person name="Lipzen A."/>
            <person name="Mereny Z."/>
            <person name="Hegedus B."/>
            <person name="Baldrian P."/>
            <person name="Stursova M."/>
            <person name="Weitz H."/>
            <person name="Taylor A."/>
            <person name="Grigoriev I.V."/>
            <person name="Nagy L.G."/>
            <person name="Martin F."/>
            <person name="Kauserud H."/>
        </authorList>
    </citation>
    <scope>NUCLEOTIDE SEQUENCE</scope>
    <source>
        <strain evidence="2">CBHHK188m</strain>
    </source>
</reference>
<dbReference type="EMBL" id="JARJLG010000035">
    <property type="protein sequence ID" value="KAJ7765426.1"/>
    <property type="molecule type" value="Genomic_DNA"/>
</dbReference>